<proteinExistence type="predicted"/>
<gene>
    <name evidence="2" type="ORF">B7P43_G14768</name>
</gene>
<sequence>MEPEGSSPYSQENSIGPCHGPDQSHSSHPISLRSILLLSIHLRLNLRSGLFPSGFPTNILYAFLVSPKLLIMQFSPTPCHVISLRSNILLSTLFSNILSPCSSLNVRDQVSHPYRTIDKIIVFYILIFML</sequence>
<dbReference type="AlphaFoldDB" id="A0A2J7PTU4"/>
<comment type="caution">
    <text evidence="2">The sequence shown here is derived from an EMBL/GenBank/DDBJ whole genome shotgun (WGS) entry which is preliminary data.</text>
</comment>
<protein>
    <submittedName>
        <fullName evidence="2">Uncharacterized protein</fullName>
    </submittedName>
</protein>
<name>A0A2J7PTU4_9NEOP</name>
<dbReference type="EMBL" id="NEVH01021221">
    <property type="protein sequence ID" value="PNF19758.1"/>
    <property type="molecule type" value="Genomic_DNA"/>
</dbReference>
<dbReference type="Proteomes" id="UP000235965">
    <property type="component" value="Unassembled WGS sequence"/>
</dbReference>
<accession>A0A2J7PTU4</accession>
<keyword evidence="3" id="KW-1185">Reference proteome</keyword>
<evidence type="ECO:0000313" key="2">
    <source>
        <dbReference type="EMBL" id="PNF19758.1"/>
    </source>
</evidence>
<feature type="region of interest" description="Disordered" evidence="1">
    <location>
        <begin position="1"/>
        <end position="26"/>
    </location>
</feature>
<evidence type="ECO:0000313" key="3">
    <source>
        <dbReference type="Proteomes" id="UP000235965"/>
    </source>
</evidence>
<reference evidence="2 3" key="1">
    <citation type="submission" date="2017-12" db="EMBL/GenBank/DDBJ databases">
        <title>Hemimetabolous genomes reveal molecular basis of termite eusociality.</title>
        <authorList>
            <person name="Harrison M.C."/>
            <person name="Jongepier E."/>
            <person name="Robertson H.M."/>
            <person name="Arning N."/>
            <person name="Bitard-Feildel T."/>
            <person name="Chao H."/>
            <person name="Childers C.P."/>
            <person name="Dinh H."/>
            <person name="Doddapaneni H."/>
            <person name="Dugan S."/>
            <person name="Gowin J."/>
            <person name="Greiner C."/>
            <person name="Han Y."/>
            <person name="Hu H."/>
            <person name="Hughes D.S.T."/>
            <person name="Huylmans A.-K."/>
            <person name="Kemena C."/>
            <person name="Kremer L.P.M."/>
            <person name="Lee S.L."/>
            <person name="Lopez-Ezquerra A."/>
            <person name="Mallet L."/>
            <person name="Monroy-Kuhn J.M."/>
            <person name="Moser A."/>
            <person name="Murali S.C."/>
            <person name="Muzny D.M."/>
            <person name="Otani S."/>
            <person name="Piulachs M.-D."/>
            <person name="Poelchau M."/>
            <person name="Qu J."/>
            <person name="Schaub F."/>
            <person name="Wada-Katsumata A."/>
            <person name="Worley K.C."/>
            <person name="Xie Q."/>
            <person name="Ylla G."/>
            <person name="Poulsen M."/>
            <person name="Gibbs R.A."/>
            <person name="Schal C."/>
            <person name="Richards S."/>
            <person name="Belles X."/>
            <person name="Korb J."/>
            <person name="Bornberg-Bauer E."/>
        </authorList>
    </citation>
    <scope>NUCLEOTIDE SEQUENCE [LARGE SCALE GENOMIC DNA]</scope>
    <source>
        <tissue evidence="2">Whole body</tissue>
    </source>
</reference>
<evidence type="ECO:0000256" key="1">
    <source>
        <dbReference type="SAM" id="MobiDB-lite"/>
    </source>
</evidence>
<organism evidence="2 3">
    <name type="scientific">Cryptotermes secundus</name>
    <dbReference type="NCBI Taxonomy" id="105785"/>
    <lineage>
        <taxon>Eukaryota</taxon>
        <taxon>Metazoa</taxon>
        <taxon>Ecdysozoa</taxon>
        <taxon>Arthropoda</taxon>
        <taxon>Hexapoda</taxon>
        <taxon>Insecta</taxon>
        <taxon>Pterygota</taxon>
        <taxon>Neoptera</taxon>
        <taxon>Polyneoptera</taxon>
        <taxon>Dictyoptera</taxon>
        <taxon>Blattodea</taxon>
        <taxon>Blattoidea</taxon>
        <taxon>Termitoidae</taxon>
        <taxon>Kalotermitidae</taxon>
        <taxon>Cryptotermitinae</taxon>
        <taxon>Cryptotermes</taxon>
    </lineage>
</organism>
<dbReference type="InParanoid" id="A0A2J7PTU4"/>